<comment type="caution">
    <text evidence="2">The sequence shown here is derived from an EMBL/GenBank/DDBJ whole genome shotgun (WGS) entry which is preliminary data.</text>
</comment>
<feature type="region of interest" description="Disordered" evidence="1">
    <location>
        <begin position="266"/>
        <end position="401"/>
    </location>
</feature>
<feature type="compositionally biased region" description="Basic residues" evidence="1">
    <location>
        <begin position="355"/>
        <end position="364"/>
    </location>
</feature>
<organism evidence="2 3">
    <name type="scientific">Cytospora paraplurivora</name>
    <dbReference type="NCBI Taxonomy" id="2898453"/>
    <lineage>
        <taxon>Eukaryota</taxon>
        <taxon>Fungi</taxon>
        <taxon>Dikarya</taxon>
        <taxon>Ascomycota</taxon>
        <taxon>Pezizomycotina</taxon>
        <taxon>Sordariomycetes</taxon>
        <taxon>Sordariomycetidae</taxon>
        <taxon>Diaporthales</taxon>
        <taxon>Cytosporaceae</taxon>
        <taxon>Cytospora</taxon>
    </lineage>
</organism>
<sequence>MPDQPQPKRSLSSHWEVIDDFLLRYTYDSDQAIYPAPSLTYDRLRSWVESYPELCIVLRRGDGPNDSQPQVSAASTVSESVLGAVIVVPLLSKYWDQLIAEDPLLQEHDVDPGEMFPPRADTAGSEQVEVGLHVFHIERFPGFTTADGRGHGFTQLALEEIGGRVGAMCPSWSTIGYSDTGQGRERPRLSVPAKKTPNDLVWEALTSSAPVLVEKSGWIIGTDNEADNYVAKELKERHPHIEEEVIDGLYGQDTFDPIVEERVSQEDAVEYEEAEDVQRGQTPDIGATRVVSPENPGGKHGQNVKGRPPFLTFDNPPPQGYKLVKQRDASPERKTTAKKKNQCGDGFSDGEARPSHARKKRRLRHLEPKVGSLELTLKAATSQRTQSSASSNSKMKEHSHPNVRLWHSRQYFGTSQFEFESQDPVESSEVKQEEVGDEYLALTGLSAHGSKESAYDAFDLIVIARSDTPGPGETEERGAAAVELTELEAEHRAHNHLPPKRTLKSDYDNSDDLTLRPTSLR</sequence>
<gene>
    <name evidence="2" type="ORF">SLS53_001069</name>
</gene>
<evidence type="ECO:0000313" key="3">
    <source>
        <dbReference type="Proteomes" id="UP001320245"/>
    </source>
</evidence>
<dbReference type="Proteomes" id="UP001320245">
    <property type="component" value="Unassembled WGS sequence"/>
</dbReference>
<reference evidence="2 3" key="1">
    <citation type="journal article" date="2023" name="PLoS ONE">
        <title>Cytospora paraplurivora sp. nov. isolated from orchards with fruit tree decline syndrome in Ontario, Canada.</title>
        <authorList>
            <person name="Ilyukhin E."/>
            <person name="Nguyen H.D.T."/>
            <person name="Castle A.J."/>
            <person name="Ellouze W."/>
        </authorList>
    </citation>
    <scope>NUCLEOTIDE SEQUENCE [LARGE SCALE GENOMIC DNA]</scope>
    <source>
        <strain evidence="2 3">FDS-564</strain>
    </source>
</reference>
<feature type="region of interest" description="Disordered" evidence="1">
    <location>
        <begin position="489"/>
        <end position="521"/>
    </location>
</feature>
<dbReference type="AlphaFoldDB" id="A0AAN9YKZ6"/>
<name>A0AAN9YKZ6_9PEZI</name>
<feature type="compositionally biased region" description="Basic residues" evidence="1">
    <location>
        <begin position="493"/>
        <end position="502"/>
    </location>
</feature>
<keyword evidence="3" id="KW-1185">Reference proteome</keyword>
<accession>A0AAN9YKZ6</accession>
<proteinExistence type="predicted"/>
<evidence type="ECO:0000256" key="1">
    <source>
        <dbReference type="SAM" id="MobiDB-lite"/>
    </source>
</evidence>
<feature type="compositionally biased region" description="Low complexity" evidence="1">
    <location>
        <begin position="379"/>
        <end position="393"/>
    </location>
</feature>
<protein>
    <submittedName>
        <fullName evidence="2">Uncharacterized protein</fullName>
    </submittedName>
</protein>
<evidence type="ECO:0000313" key="2">
    <source>
        <dbReference type="EMBL" id="KAK7749043.1"/>
    </source>
</evidence>
<feature type="compositionally biased region" description="Basic and acidic residues" evidence="1">
    <location>
        <begin position="325"/>
        <end position="335"/>
    </location>
</feature>
<dbReference type="EMBL" id="JAJSPL020000002">
    <property type="protein sequence ID" value="KAK7749043.1"/>
    <property type="molecule type" value="Genomic_DNA"/>
</dbReference>